<proteinExistence type="predicted"/>
<dbReference type="EMBL" id="KZ679678">
    <property type="protein sequence ID" value="PTB56851.1"/>
    <property type="molecule type" value="Genomic_DNA"/>
</dbReference>
<dbReference type="RefSeq" id="XP_024776528.1">
    <property type="nucleotide sequence ID" value="XM_024914764.1"/>
</dbReference>
<sequence length="156" mass="17635">MYPWSVEEPAPQQATVKLVSVPFLQQMEAQLPGQSCLQWTRCLLPADSNTLSARLQCNFNLDEDSRLVACKTQTKPHQTAPLKYSRDDTSSKPSRATNRTNLWLSFSYPRSTSKYQSHHLFNASQSICAHDHTHQALPLQISARFKLINSKNDACS</sequence>
<dbReference type="GeneID" id="36623330"/>
<organism evidence="1 2">
    <name type="scientific">Trichoderma harzianum CBS 226.95</name>
    <dbReference type="NCBI Taxonomy" id="983964"/>
    <lineage>
        <taxon>Eukaryota</taxon>
        <taxon>Fungi</taxon>
        <taxon>Dikarya</taxon>
        <taxon>Ascomycota</taxon>
        <taxon>Pezizomycotina</taxon>
        <taxon>Sordariomycetes</taxon>
        <taxon>Hypocreomycetidae</taxon>
        <taxon>Hypocreales</taxon>
        <taxon>Hypocreaceae</taxon>
        <taxon>Trichoderma</taxon>
    </lineage>
</organism>
<gene>
    <name evidence="1" type="ORF">M431DRAFT_387814</name>
</gene>
<evidence type="ECO:0000313" key="2">
    <source>
        <dbReference type="Proteomes" id="UP000241690"/>
    </source>
</evidence>
<protein>
    <submittedName>
        <fullName evidence="1">Uncharacterized protein</fullName>
    </submittedName>
</protein>
<dbReference type="AlphaFoldDB" id="A0A2T4AIF6"/>
<dbReference type="Proteomes" id="UP000241690">
    <property type="component" value="Unassembled WGS sequence"/>
</dbReference>
<accession>A0A2T4AIF6</accession>
<reference evidence="1 2" key="1">
    <citation type="submission" date="2016-07" db="EMBL/GenBank/DDBJ databases">
        <title>Multiple horizontal gene transfer events from other fungi enriched the ability of initially mycotrophic Trichoderma (Ascomycota) to feed on dead plant biomass.</title>
        <authorList>
            <consortium name="DOE Joint Genome Institute"/>
            <person name="Aerts A."/>
            <person name="Atanasova L."/>
            <person name="Chenthamara K."/>
            <person name="Zhang J."/>
            <person name="Grujic M."/>
            <person name="Henrissat B."/>
            <person name="Kuo A."/>
            <person name="Salamov A."/>
            <person name="Lipzen A."/>
            <person name="Labutti K."/>
            <person name="Barry K."/>
            <person name="Miao Y."/>
            <person name="Rahimi M.J."/>
            <person name="Shen Q."/>
            <person name="Grigoriev I.V."/>
            <person name="Kubicek C.P."/>
            <person name="Druzhinina I.S."/>
        </authorList>
    </citation>
    <scope>NUCLEOTIDE SEQUENCE [LARGE SCALE GENOMIC DNA]</scope>
    <source>
        <strain evidence="1 2">CBS 226.95</strain>
    </source>
</reference>
<keyword evidence="2" id="KW-1185">Reference proteome</keyword>
<name>A0A2T4AIF6_TRIHA</name>
<evidence type="ECO:0000313" key="1">
    <source>
        <dbReference type="EMBL" id="PTB56851.1"/>
    </source>
</evidence>